<feature type="domain" description="RiboL-PSP-HEPN" evidence="1">
    <location>
        <begin position="40"/>
        <end position="199"/>
    </location>
</feature>
<dbReference type="Proteomes" id="UP000231019">
    <property type="component" value="Unassembled WGS sequence"/>
</dbReference>
<accession>A0A2M7G779</accession>
<dbReference type="Pfam" id="PF18735">
    <property type="entry name" value="HEPN_RiboL-PSP"/>
    <property type="match status" value="1"/>
</dbReference>
<dbReference type="EMBL" id="PFFQ01000018">
    <property type="protein sequence ID" value="PIW17931.1"/>
    <property type="molecule type" value="Genomic_DNA"/>
</dbReference>
<dbReference type="AlphaFoldDB" id="A0A2M7G779"/>
<protein>
    <recommendedName>
        <fullName evidence="1">RiboL-PSP-HEPN domain-containing protein</fullName>
    </recommendedName>
</protein>
<reference evidence="2 3" key="1">
    <citation type="submission" date="2017-09" db="EMBL/GenBank/DDBJ databases">
        <title>Depth-based differentiation of microbial function through sediment-hosted aquifers and enrichment of novel symbionts in the deep terrestrial subsurface.</title>
        <authorList>
            <person name="Probst A.J."/>
            <person name="Ladd B."/>
            <person name="Jarett J.K."/>
            <person name="Geller-Mcgrath D.E."/>
            <person name="Sieber C.M."/>
            <person name="Emerson J.B."/>
            <person name="Anantharaman K."/>
            <person name="Thomas B.C."/>
            <person name="Malmstrom R."/>
            <person name="Stieglmeier M."/>
            <person name="Klingl A."/>
            <person name="Woyke T."/>
            <person name="Ryan C.M."/>
            <person name="Banfield J.F."/>
        </authorList>
    </citation>
    <scope>NUCLEOTIDE SEQUENCE [LARGE SCALE GENOMIC DNA]</scope>
    <source>
        <strain evidence="2">CG17_big_fil_post_rev_8_21_14_2_50_48_46</strain>
    </source>
</reference>
<comment type="caution">
    <text evidence="2">The sequence shown here is derived from an EMBL/GenBank/DDBJ whole genome shotgun (WGS) entry which is preliminary data.</text>
</comment>
<organism evidence="2 3">
    <name type="scientific">bacterium (Candidatus Blackallbacteria) CG17_big_fil_post_rev_8_21_14_2_50_48_46</name>
    <dbReference type="NCBI Taxonomy" id="2014261"/>
    <lineage>
        <taxon>Bacteria</taxon>
        <taxon>Candidatus Blackallbacteria</taxon>
    </lineage>
</organism>
<sequence length="205" mass="23519">MSNTLAFIQFQNRIIKLIKCFMPSNIKVDKNLNVRNTNPLKIYTSRQLLLFRSFRLLIHAEIEHFIEELGVGVVRKANQIWISNTKSTKTLLALLAFMDYKLDKNATSLNDRVEKAVTEYFNLISKNNGIKEDNVLKILLPLGLDKSLISQTWLSTMNSYGQNRGDVAHKSFKAMIPIDPVSEINNIRNILAEIKLLDENLRKVS</sequence>
<evidence type="ECO:0000259" key="1">
    <source>
        <dbReference type="Pfam" id="PF18735"/>
    </source>
</evidence>
<name>A0A2M7G779_9BACT</name>
<proteinExistence type="predicted"/>
<dbReference type="InterPro" id="IPR041519">
    <property type="entry name" value="HEPN_RiboL-PSP"/>
</dbReference>
<evidence type="ECO:0000313" key="2">
    <source>
        <dbReference type="EMBL" id="PIW17931.1"/>
    </source>
</evidence>
<evidence type="ECO:0000313" key="3">
    <source>
        <dbReference type="Proteomes" id="UP000231019"/>
    </source>
</evidence>
<gene>
    <name evidence="2" type="ORF">COW36_06935</name>
</gene>